<sequence>MQKELESATYTELPKCNERRREQAQELQGRSKPNDFVQWMTDLATTDEERDPANIAHRALIMSQASIPPAALAATHTLYDLCAYPEYVTPIIEEAAAVMKEEGGLCPKALYRMLSFQRTVGKPLTLSDGLHIPRDAQICVASSAITMDLELYEHPERFDGWRYYKKRLNSAEENRHQFTSVDREWLHFGYGNHACPGRFFTSNQVKMIVIHFLRNYEIAFRSVQEEVKLKPKPHPILGLTYGLRRSGYFFTAISTDSLWKGTINKPIAVVSPIGPTIFLPNSFASEIRNMKELNFSRSIVKNALARAGGLDPILALDYHEVIQEVVRIDLTRSLDSVTEDVKAEAEAAISELLGDIPDWKIIDLNSFLYRLVARVSSRVFLGPELADNAEWLDIASSYVTQGGMAARKLRGMHPLLRVFARWWLPELRVCRQQVAKARRIIEPLVQDRLQKKAHGKGTEKTADMLSWLDDKAKAKRVKIDFAKFQLLLVVVAVHTTAETVSMLMADLIENENAIPRLREEMVSILSTHDWKKTSLASMTLLDSAMKESQRMNPITDLTLQRTALRNVTLSDGTIIPKDYRVAVEHRLQDSTLYPNPDQFELDRFLKLRGTDRSKWNFVTGSPEHLGFGYGRHTCPGRFFASNEIKVIVTHLLLKYDWNFTEKGRLPNLCSGTDRHFDPRQTIVVKSRKEHINLSSR</sequence>
<proteinExistence type="inferred from homology"/>
<keyword evidence="7 9" id="KW-0408">Iron</keyword>
<dbReference type="CDD" id="cd11041">
    <property type="entry name" value="CYP503A1-like"/>
    <property type="match status" value="2"/>
</dbReference>
<dbReference type="GO" id="GO:0005506">
    <property type="term" value="F:iron ion binding"/>
    <property type="evidence" value="ECO:0007669"/>
    <property type="project" value="InterPro"/>
</dbReference>
<feature type="binding site" description="axial binding residue" evidence="9">
    <location>
        <position position="634"/>
    </location>
    <ligand>
        <name>heme</name>
        <dbReference type="ChEBI" id="CHEBI:30413"/>
    </ligand>
    <ligandPart>
        <name>Fe</name>
        <dbReference type="ChEBI" id="CHEBI:18248"/>
    </ligandPart>
</feature>
<dbReference type="AlphaFoldDB" id="A0A364MTS9"/>
<feature type="compositionally biased region" description="Basic and acidic residues" evidence="11">
    <location>
        <begin position="15"/>
        <end position="24"/>
    </location>
</feature>
<evidence type="ECO:0000256" key="3">
    <source>
        <dbReference type="ARBA" id="ARBA00010617"/>
    </source>
</evidence>
<evidence type="ECO:0000256" key="1">
    <source>
        <dbReference type="ARBA" id="ARBA00001971"/>
    </source>
</evidence>
<gene>
    <name evidence="12" type="ORF">DDE83_008278</name>
</gene>
<dbReference type="PROSITE" id="PS00086">
    <property type="entry name" value="CYTOCHROME_P450"/>
    <property type="match status" value="2"/>
</dbReference>
<evidence type="ECO:0000256" key="10">
    <source>
        <dbReference type="RuleBase" id="RU000461"/>
    </source>
</evidence>
<keyword evidence="5 9" id="KW-0479">Metal-binding</keyword>
<accession>A0A364MTS9</accession>
<name>A0A364MTS9_STELY</name>
<comment type="pathway">
    <text evidence="2">Mycotoxin biosynthesis.</text>
</comment>
<evidence type="ECO:0000256" key="11">
    <source>
        <dbReference type="SAM" id="MobiDB-lite"/>
    </source>
</evidence>
<evidence type="ECO:0000256" key="7">
    <source>
        <dbReference type="ARBA" id="ARBA00023004"/>
    </source>
</evidence>
<comment type="similarity">
    <text evidence="3 10">Belongs to the cytochrome P450 family.</text>
</comment>
<evidence type="ECO:0000256" key="2">
    <source>
        <dbReference type="ARBA" id="ARBA00004685"/>
    </source>
</evidence>
<keyword evidence="6 10" id="KW-0560">Oxidoreductase</keyword>
<dbReference type="Proteomes" id="UP000249619">
    <property type="component" value="Unassembled WGS sequence"/>
</dbReference>
<dbReference type="SUPFAM" id="SSF48264">
    <property type="entry name" value="Cytochrome P450"/>
    <property type="match status" value="2"/>
</dbReference>
<evidence type="ECO:0000313" key="12">
    <source>
        <dbReference type="EMBL" id="RAR03226.1"/>
    </source>
</evidence>
<dbReference type="Pfam" id="PF00067">
    <property type="entry name" value="p450"/>
    <property type="match status" value="2"/>
</dbReference>
<dbReference type="EMBL" id="QGDH01000186">
    <property type="protein sequence ID" value="RAR03226.1"/>
    <property type="molecule type" value="Genomic_DNA"/>
</dbReference>
<evidence type="ECO:0000256" key="5">
    <source>
        <dbReference type="ARBA" id="ARBA00022723"/>
    </source>
</evidence>
<keyword evidence="13" id="KW-1185">Reference proteome</keyword>
<dbReference type="Gene3D" id="1.10.630.10">
    <property type="entry name" value="Cytochrome P450"/>
    <property type="match status" value="2"/>
</dbReference>
<keyword evidence="4 9" id="KW-0349">Heme</keyword>
<dbReference type="GO" id="GO:0004497">
    <property type="term" value="F:monooxygenase activity"/>
    <property type="evidence" value="ECO:0007669"/>
    <property type="project" value="UniProtKB-KW"/>
</dbReference>
<dbReference type="InterPro" id="IPR017972">
    <property type="entry name" value="Cyt_P450_CS"/>
</dbReference>
<dbReference type="InterPro" id="IPR036396">
    <property type="entry name" value="Cyt_P450_sf"/>
</dbReference>
<evidence type="ECO:0000256" key="9">
    <source>
        <dbReference type="PIRSR" id="PIRSR602403-1"/>
    </source>
</evidence>
<evidence type="ECO:0000256" key="6">
    <source>
        <dbReference type="ARBA" id="ARBA00023002"/>
    </source>
</evidence>
<protein>
    <submittedName>
        <fullName evidence="12">Cytochrome P450</fullName>
    </submittedName>
</protein>
<dbReference type="PANTHER" id="PTHR46206:SF2">
    <property type="entry name" value="CYTOCHROME P450 MONOOXYGENASE AUSG-RELATED"/>
    <property type="match status" value="1"/>
</dbReference>
<dbReference type="OrthoDB" id="1844152at2759"/>
<keyword evidence="8 10" id="KW-0503">Monooxygenase</keyword>
<feature type="region of interest" description="Disordered" evidence="11">
    <location>
        <begin position="1"/>
        <end position="32"/>
    </location>
</feature>
<comment type="cofactor">
    <cofactor evidence="1 9">
        <name>heme</name>
        <dbReference type="ChEBI" id="CHEBI:30413"/>
    </cofactor>
</comment>
<comment type="caution">
    <text evidence="12">The sequence shown here is derived from an EMBL/GenBank/DDBJ whole genome shotgun (WGS) entry which is preliminary data.</text>
</comment>
<dbReference type="InterPro" id="IPR001128">
    <property type="entry name" value="Cyt_P450"/>
</dbReference>
<evidence type="ECO:0000256" key="4">
    <source>
        <dbReference type="ARBA" id="ARBA00022617"/>
    </source>
</evidence>
<evidence type="ECO:0000256" key="8">
    <source>
        <dbReference type="ARBA" id="ARBA00023033"/>
    </source>
</evidence>
<organism evidence="12 13">
    <name type="scientific">Stemphylium lycopersici</name>
    <name type="common">Tomato gray leaf spot disease fungus</name>
    <name type="synonym">Thyrospora lycopersici</name>
    <dbReference type="NCBI Taxonomy" id="183478"/>
    <lineage>
        <taxon>Eukaryota</taxon>
        <taxon>Fungi</taxon>
        <taxon>Dikarya</taxon>
        <taxon>Ascomycota</taxon>
        <taxon>Pezizomycotina</taxon>
        <taxon>Dothideomycetes</taxon>
        <taxon>Pleosporomycetidae</taxon>
        <taxon>Pleosporales</taxon>
        <taxon>Pleosporineae</taxon>
        <taxon>Pleosporaceae</taxon>
        <taxon>Stemphylium</taxon>
    </lineage>
</organism>
<dbReference type="InterPro" id="IPR002403">
    <property type="entry name" value="Cyt_P450_E_grp-IV"/>
</dbReference>
<dbReference type="PRINTS" id="PR00465">
    <property type="entry name" value="EP450IV"/>
</dbReference>
<dbReference type="GO" id="GO:0020037">
    <property type="term" value="F:heme binding"/>
    <property type="evidence" value="ECO:0007669"/>
    <property type="project" value="InterPro"/>
</dbReference>
<dbReference type="GO" id="GO:0016705">
    <property type="term" value="F:oxidoreductase activity, acting on paired donors, with incorporation or reduction of molecular oxygen"/>
    <property type="evidence" value="ECO:0007669"/>
    <property type="project" value="InterPro"/>
</dbReference>
<evidence type="ECO:0000313" key="13">
    <source>
        <dbReference type="Proteomes" id="UP000249619"/>
    </source>
</evidence>
<reference evidence="13" key="1">
    <citation type="submission" date="2018-05" db="EMBL/GenBank/DDBJ databases">
        <title>Draft genome sequence of Stemphylium lycopersici strain CIDEFI 213.</title>
        <authorList>
            <person name="Medina R."/>
            <person name="Franco M.E.E."/>
            <person name="Lucentini C.G."/>
            <person name="Saparrat M.C.N."/>
            <person name="Balatti P.A."/>
        </authorList>
    </citation>
    <scope>NUCLEOTIDE SEQUENCE [LARGE SCALE GENOMIC DNA]</scope>
    <source>
        <strain evidence="13">CIDEFI 213</strain>
    </source>
</reference>
<dbReference type="STRING" id="183478.A0A364MTS9"/>
<dbReference type="PANTHER" id="PTHR46206">
    <property type="entry name" value="CYTOCHROME P450"/>
    <property type="match status" value="1"/>
</dbReference>